<name>A0ABW8SFX0_9CLOT</name>
<comment type="caution">
    <text evidence="1">The sequence shown here is derived from an EMBL/GenBank/DDBJ whole genome shotgun (WGS) entry which is preliminary data.</text>
</comment>
<accession>A0ABW8SFX0</accession>
<gene>
    <name evidence="1" type="ORF">ACJDU8_02430</name>
</gene>
<evidence type="ECO:0000313" key="1">
    <source>
        <dbReference type="EMBL" id="MFL0194433.1"/>
    </source>
</evidence>
<dbReference type="RefSeq" id="WP_406790553.1">
    <property type="nucleotide sequence ID" value="NZ_JBJHZX010000002.1"/>
</dbReference>
<protein>
    <submittedName>
        <fullName evidence="1">Uncharacterized protein</fullName>
    </submittedName>
</protein>
<dbReference type="Proteomes" id="UP001623660">
    <property type="component" value="Unassembled WGS sequence"/>
</dbReference>
<organism evidence="1 2">
    <name type="scientific">Candidatus Clostridium eludens</name>
    <dbReference type="NCBI Taxonomy" id="3381663"/>
    <lineage>
        <taxon>Bacteria</taxon>
        <taxon>Bacillati</taxon>
        <taxon>Bacillota</taxon>
        <taxon>Clostridia</taxon>
        <taxon>Eubacteriales</taxon>
        <taxon>Clostridiaceae</taxon>
        <taxon>Clostridium</taxon>
    </lineage>
</organism>
<keyword evidence="2" id="KW-1185">Reference proteome</keyword>
<evidence type="ECO:0000313" key="2">
    <source>
        <dbReference type="Proteomes" id="UP001623660"/>
    </source>
</evidence>
<reference evidence="1 2" key="1">
    <citation type="submission" date="2024-11" db="EMBL/GenBank/DDBJ databases">
        <authorList>
            <person name="Heng Y.C."/>
            <person name="Lim A.C.H."/>
            <person name="Lee J.K.Y."/>
            <person name="Kittelmann S."/>
        </authorList>
    </citation>
    <scope>NUCLEOTIDE SEQUENCE [LARGE SCALE GENOMIC DNA]</scope>
    <source>
        <strain evidence="1 2">WILCCON 0269</strain>
    </source>
</reference>
<proteinExistence type="predicted"/>
<sequence length="891" mass="103300">MRDTNIYIMNLEAKYILKAMEKDKEQGYKTEGKKLIRLFTGSLPYSLESIMLEEEFNGSIEKSENDVQFTKTLINVTFSGSLKEAEVDENGEKKLDEDGYVKTKTVKTIKEVRKESYKNGFVVDGIKYVLYKRSSSKARNGSVLFIKEDMYNTMMEKTWLGLKWEENEECDLASMKAYEALTLSGIEDVVTIPVESIFIVNDIKKSFTTIASRTFLSNGKLETRTEEMVRSNDIFDGESLLDSSLFKNGKGMMLLRHSFFKSCAFNTNIQQFFEDNKDKIKDAKIKDMFGREYDVSKIKLITTPNSLKWLKFSYKFKGDKECYEYWLNHIDNRFGVCKSEKSSHYYNYNQLSYQMINSMPLFKEDIEEIMKDELDYIMQLKNDIRVFRKHISLNNISYSRDMISNLLAINDNIQYTKMYKNFKNDTVNKYKNVLRKGKIKIPNTDYAVLCGNPYELLLHSIGVEITEENTLHKGKEIYCSAYKNGEELVGFRNPNICSGNVLIAKNIYKKEFKYFNFTKNIVIINSADNDIFDRLQGCDLDSDTVLLTDHPIIKKRAKEVENDVTPINNIVSQIKKRPYNEIEMAEIDNIIANNVIGRIVNLSQILNSYYWETKKNAGDKELLDILYKNISLLSSLSGTEIDKAKKMVDLGESIDDILNSISLIKYKGEYILKTEGTEVKIKKTNSKKGKIKGKTEIKDKMVKPYFFKYCAEGKEYYFRKFDTGMDYVEDILDKLPHAKHTKTIPIKDVLFENDKKKDANRHQISAIKQLVKNLDTEIDKVRLSEEDGKNIIIKNLKNEVIDKIRKMKVTTATVMALLKRIYKEEAKIKTKEDEEIKRYGMLLLGCLYKAQTQVVVDSFKILSNKIEVLKEDEDGDVVLFGKKYKGVKAQE</sequence>
<dbReference type="EMBL" id="JBJHZX010000002">
    <property type="protein sequence ID" value="MFL0194433.1"/>
    <property type="molecule type" value="Genomic_DNA"/>
</dbReference>